<dbReference type="RefSeq" id="XP_008864937.1">
    <property type="nucleotide sequence ID" value="XM_008866715.1"/>
</dbReference>
<gene>
    <name evidence="2" type="ORF">H310_02995</name>
</gene>
<dbReference type="GeneID" id="20080045"/>
<dbReference type="Gene3D" id="2.40.50.40">
    <property type="match status" value="1"/>
</dbReference>
<dbReference type="SUPFAM" id="SSF54160">
    <property type="entry name" value="Chromo domain-like"/>
    <property type="match status" value="1"/>
</dbReference>
<dbReference type="PROSITE" id="PS50013">
    <property type="entry name" value="CHROMO_2"/>
    <property type="match status" value="1"/>
</dbReference>
<dbReference type="InterPro" id="IPR000953">
    <property type="entry name" value="Chromo/chromo_shadow_dom"/>
</dbReference>
<dbReference type="InterPro" id="IPR016197">
    <property type="entry name" value="Chromo-like_dom_sf"/>
</dbReference>
<reference evidence="2" key="1">
    <citation type="submission" date="2013-12" db="EMBL/GenBank/DDBJ databases">
        <title>The Genome Sequence of Aphanomyces invadans NJM9701.</title>
        <authorList>
            <consortium name="The Broad Institute Genomics Platform"/>
            <person name="Russ C."/>
            <person name="Tyler B."/>
            <person name="van West P."/>
            <person name="Dieguez-Uribeondo J."/>
            <person name="Young S.K."/>
            <person name="Zeng Q."/>
            <person name="Gargeya S."/>
            <person name="Fitzgerald M."/>
            <person name="Abouelleil A."/>
            <person name="Alvarado L."/>
            <person name="Chapman S.B."/>
            <person name="Gainer-Dewar J."/>
            <person name="Goldberg J."/>
            <person name="Griggs A."/>
            <person name="Gujja S."/>
            <person name="Hansen M."/>
            <person name="Howarth C."/>
            <person name="Imamovic A."/>
            <person name="Ireland A."/>
            <person name="Larimer J."/>
            <person name="McCowan C."/>
            <person name="Murphy C."/>
            <person name="Pearson M."/>
            <person name="Poon T.W."/>
            <person name="Priest M."/>
            <person name="Roberts A."/>
            <person name="Saif S."/>
            <person name="Shea T."/>
            <person name="Sykes S."/>
            <person name="Wortman J."/>
            <person name="Nusbaum C."/>
            <person name="Birren B."/>
        </authorList>
    </citation>
    <scope>NUCLEOTIDE SEQUENCE [LARGE SCALE GENOMIC DNA]</scope>
    <source>
        <strain evidence="2">NJM9701</strain>
    </source>
</reference>
<dbReference type="VEuPathDB" id="FungiDB:H310_02995"/>
<dbReference type="AlphaFoldDB" id="A0A024ULZ3"/>
<dbReference type="CDD" id="cd00024">
    <property type="entry name" value="CD_CSD"/>
    <property type="match status" value="1"/>
</dbReference>
<protein>
    <recommendedName>
        <fullName evidence="1">Chromo domain-containing protein</fullName>
    </recommendedName>
</protein>
<evidence type="ECO:0000259" key="1">
    <source>
        <dbReference type="PROSITE" id="PS50013"/>
    </source>
</evidence>
<name>A0A024ULZ3_9STRA</name>
<proteinExistence type="predicted"/>
<dbReference type="EMBL" id="KI913955">
    <property type="protein sequence ID" value="ETW06862.1"/>
    <property type="molecule type" value="Genomic_DNA"/>
</dbReference>
<dbReference type="Pfam" id="PF00385">
    <property type="entry name" value="Chromo"/>
    <property type="match status" value="1"/>
</dbReference>
<feature type="domain" description="Chromo" evidence="1">
    <location>
        <begin position="46"/>
        <end position="83"/>
    </location>
</feature>
<accession>A0A024ULZ3</accession>
<dbReference type="InterPro" id="IPR023780">
    <property type="entry name" value="Chromo_domain"/>
</dbReference>
<sequence length="119" mass="13758">MEVQQQQVTPYETALHYASRLKFFRDADLDVTTDLVDSVAIGEESFNVVALLAARCNERRHEVLVEWKGLEEEDASWEPVSQLYKDIAVAMWRWIVINTDKEEIKALRAAFEETFGHSL</sequence>
<evidence type="ECO:0000313" key="2">
    <source>
        <dbReference type="EMBL" id="ETW06862.1"/>
    </source>
</evidence>
<organism evidence="2">
    <name type="scientific">Aphanomyces invadans</name>
    <dbReference type="NCBI Taxonomy" id="157072"/>
    <lineage>
        <taxon>Eukaryota</taxon>
        <taxon>Sar</taxon>
        <taxon>Stramenopiles</taxon>
        <taxon>Oomycota</taxon>
        <taxon>Saprolegniomycetes</taxon>
        <taxon>Saprolegniales</taxon>
        <taxon>Verrucalvaceae</taxon>
        <taxon>Aphanomyces</taxon>
    </lineage>
</organism>